<evidence type="ECO:0000313" key="3">
    <source>
        <dbReference type="Proteomes" id="UP001152320"/>
    </source>
</evidence>
<comment type="caution">
    <text evidence="2">The sequence shown here is derived from an EMBL/GenBank/DDBJ whole genome shotgun (WGS) entry which is preliminary data.</text>
</comment>
<evidence type="ECO:0000256" key="1">
    <source>
        <dbReference type="SAM" id="MobiDB-lite"/>
    </source>
</evidence>
<dbReference type="EMBL" id="JAIZAY010000011">
    <property type="protein sequence ID" value="KAJ8032905.1"/>
    <property type="molecule type" value="Genomic_DNA"/>
</dbReference>
<proteinExistence type="predicted"/>
<keyword evidence="3" id="KW-1185">Reference proteome</keyword>
<dbReference type="AlphaFoldDB" id="A0A9Q1BUA7"/>
<organism evidence="2 3">
    <name type="scientific">Holothuria leucospilota</name>
    <name type="common">Black long sea cucumber</name>
    <name type="synonym">Mertensiothuria leucospilota</name>
    <dbReference type="NCBI Taxonomy" id="206669"/>
    <lineage>
        <taxon>Eukaryota</taxon>
        <taxon>Metazoa</taxon>
        <taxon>Echinodermata</taxon>
        <taxon>Eleutherozoa</taxon>
        <taxon>Echinozoa</taxon>
        <taxon>Holothuroidea</taxon>
        <taxon>Aspidochirotacea</taxon>
        <taxon>Aspidochirotida</taxon>
        <taxon>Holothuriidae</taxon>
        <taxon>Holothuria</taxon>
    </lineage>
</organism>
<reference evidence="2" key="1">
    <citation type="submission" date="2021-10" db="EMBL/GenBank/DDBJ databases">
        <title>Tropical sea cucumber genome reveals ecological adaptation and Cuvierian tubules defense mechanism.</title>
        <authorList>
            <person name="Chen T."/>
        </authorList>
    </citation>
    <scope>NUCLEOTIDE SEQUENCE</scope>
    <source>
        <strain evidence="2">Nanhai2018</strain>
        <tissue evidence="2">Muscle</tissue>
    </source>
</reference>
<feature type="region of interest" description="Disordered" evidence="1">
    <location>
        <begin position="1"/>
        <end position="38"/>
    </location>
</feature>
<dbReference type="Proteomes" id="UP001152320">
    <property type="component" value="Chromosome 11"/>
</dbReference>
<name>A0A9Q1BUA7_HOLLE</name>
<dbReference type="PANTHER" id="PTHR34239">
    <property type="entry name" value="APPLE DOMAIN-CONTAINING PROTEIN"/>
    <property type="match status" value="1"/>
</dbReference>
<accession>A0A9Q1BUA7</accession>
<feature type="compositionally biased region" description="Basic residues" evidence="1">
    <location>
        <begin position="316"/>
        <end position="334"/>
    </location>
</feature>
<protein>
    <submittedName>
        <fullName evidence="2">Uncharacterized protein</fullName>
    </submittedName>
</protein>
<feature type="region of interest" description="Disordered" evidence="1">
    <location>
        <begin position="347"/>
        <end position="366"/>
    </location>
</feature>
<dbReference type="OrthoDB" id="7430131at2759"/>
<dbReference type="PANTHER" id="PTHR34239:SF2">
    <property type="entry name" value="TRANSPOSABLE ELEMENT P TRANSPOSASE_THAP9 CONSERVED DOMAIN-CONTAINING PROTEIN"/>
    <property type="match status" value="1"/>
</dbReference>
<feature type="compositionally biased region" description="Acidic residues" evidence="1">
    <location>
        <begin position="1"/>
        <end position="10"/>
    </location>
</feature>
<evidence type="ECO:0000313" key="2">
    <source>
        <dbReference type="EMBL" id="KAJ8032905.1"/>
    </source>
</evidence>
<gene>
    <name evidence="2" type="ORF">HOLleu_22990</name>
</gene>
<sequence>MDLLDYEEEEVHSLPNATEQSQATTLASPSGEGTSKVDTDYKSMLLQMQAQIKLLSEKLVPAVNVKPPTHEVDDSPFPANQEALHASPFGEKEDSEHFDLDNDLEDLLSGSTKEPDICSLDAGEQVFGDITAELNLAQENGPKVQDKVATLVSNICKAKLKPAKIKEKCSKYLRPENVELLETTHCNKPIWDHLQMATRTRDMKLQKIQTLNVKAMSALTSLLNDCVGSKAIMDKDTLLIKVADALALLGSANVDLNAFRRDLMRPELKAEYKTLCDKNTEFESSKYLFGDNITQQLRDISDANKISKRCMAPSRGRSRGFGRSKFTGRGRTHRYQPFLGNRQGRQYYNRTLPKGPNTMANKNSKN</sequence>
<feature type="compositionally biased region" description="Polar residues" evidence="1">
    <location>
        <begin position="15"/>
        <end position="33"/>
    </location>
</feature>
<feature type="region of interest" description="Disordered" evidence="1">
    <location>
        <begin position="312"/>
        <end position="336"/>
    </location>
</feature>